<dbReference type="Proteomes" id="UP000234329">
    <property type="component" value="Unassembled WGS sequence"/>
</dbReference>
<dbReference type="EMBL" id="MXAV01000048">
    <property type="protein sequence ID" value="PKY09821.1"/>
    <property type="molecule type" value="Genomic_DNA"/>
</dbReference>
<evidence type="ECO:0000313" key="1">
    <source>
        <dbReference type="EMBL" id="PKY09821.1"/>
    </source>
</evidence>
<accession>A0A2I1DIX6</accession>
<organism evidence="1 2">
    <name type="scientific">Acidithiobacillus marinus</name>
    <dbReference type="NCBI Taxonomy" id="187490"/>
    <lineage>
        <taxon>Bacteria</taxon>
        <taxon>Pseudomonadati</taxon>
        <taxon>Pseudomonadota</taxon>
        <taxon>Acidithiobacillia</taxon>
        <taxon>Acidithiobacillales</taxon>
        <taxon>Acidithiobacillaceae</taxon>
        <taxon>Acidithiobacillus</taxon>
    </lineage>
</organism>
<proteinExistence type="predicted"/>
<dbReference type="RefSeq" id="WP_101538691.1">
    <property type="nucleotide sequence ID" value="NZ_MXAV01000048.1"/>
</dbReference>
<comment type="caution">
    <text evidence="1">The sequence shown here is derived from an EMBL/GenBank/DDBJ whole genome shotgun (WGS) entry which is preliminary data.</text>
</comment>
<evidence type="ECO:0000313" key="2">
    <source>
        <dbReference type="Proteomes" id="UP000234329"/>
    </source>
</evidence>
<name>A0A2I1DIX6_9PROT</name>
<dbReference type="OrthoDB" id="10003083at2"/>
<dbReference type="AlphaFoldDB" id="A0A2I1DIX6"/>
<keyword evidence="2" id="KW-1185">Reference proteome</keyword>
<protein>
    <submittedName>
        <fullName evidence="1">Uncharacterized protein</fullName>
    </submittedName>
</protein>
<sequence>MGIIIKPQRNSSEHAAMVFEFDTPSLKFWVSKKDAQYMAVFDSPTNTNLSFLHATPFTEQGKTEYPLLAVPANWLKRHSITGYGYVRYEILPESCKTVILRAVNQLLYGVDYPHGYRALRKFRVVLSDGYFECLAETESHAVEQAMDADKQAEVQAVYLIDYTCPT</sequence>
<reference evidence="1 2" key="1">
    <citation type="submission" date="2017-03" db="EMBL/GenBank/DDBJ databases">
        <title>Draft genime sequence of the acidophilic sulfur-oxidizing bacterium Acidithiobacillus sp. SH, isolated from seawater.</title>
        <authorList>
            <person name="Sharmin S."/>
            <person name="Tokuhisa M."/>
            <person name="Kanao T."/>
            <person name="Kamimura K."/>
        </authorList>
    </citation>
    <scope>NUCLEOTIDE SEQUENCE [LARGE SCALE GENOMIC DNA]</scope>
    <source>
        <strain evidence="1 2">SH</strain>
    </source>
</reference>
<dbReference type="InParanoid" id="A0A2I1DIX6"/>
<gene>
    <name evidence="1" type="ORF">B1757_12795</name>
</gene>